<organism evidence="2">
    <name type="scientific">marine sediment metagenome</name>
    <dbReference type="NCBI Taxonomy" id="412755"/>
    <lineage>
        <taxon>unclassified sequences</taxon>
        <taxon>metagenomes</taxon>
        <taxon>ecological metagenomes</taxon>
    </lineage>
</organism>
<sequence>MKGQVVGSRTPIPGATSQCSTVELPPYEKSRNQYTREQRREEDESERPLKASPVA</sequence>
<reference evidence="2" key="1">
    <citation type="journal article" date="2015" name="Nature">
        <title>Complex archaea that bridge the gap between prokaryotes and eukaryotes.</title>
        <authorList>
            <person name="Spang A."/>
            <person name="Saw J.H."/>
            <person name="Jorgensen S.L."/>
            <person name="Zaremba-Niedzwiedzka K."/>
            <person name="Martijn J."/>
            <person name="Lind A.E."/>
            <person name="van Eijk R."/>
            <person name="Schleper C."/>
            <person name="Guy L."/>
            <person name="Ettema T.J."/>
        </authorList>
    </citation>
    <scope>NUCLEOTIDE SEQUENCE</scope>
</reference>
<evidence type="ECO:0000313" key="2">
    <source>
        <dbReference type="EMBL" id="KKL90182.1"/>
    </source>
</evidence>
<evidence type="ECO:0000256" key="1">
    <source>
        <dbReference type="SAM" id="MobiDB-lite"/>
    </source>
</evidence>
<dbReference type="EMBL" id="LAZR01020080">
    <property type="protein sequence ID" value="KKL90182.1"/>
    <property type="molecule type" value="Genomic_DNA"/>
</dbReference>
<name>A0A0F9IST9_9ZZZZ</name>
<feature type="region of interest" description="Disordered" evidence="1">
    <location>
        <begin position="1"/>
        <end position="55"/>
    </location>
</feature>
<feature type="non-terminal residue" evidence="2">
    <location>
        <position position="55"/>
    </location>
</feature>
<protein>
    <submittedName>
        <fullName evidence="2">Uncharacterized protein</fullName>
    </submittedName>
</protein>
<gene>
    <name evidence="2" type="ORF">LCGC14_1907300</name>
</gene>
<accession>A0A0F9IST9</accession>
<proteinExistence type="predicted"/>
<comment type="caution">
    <text evidence="2">The sequence shown here is derived from an EMBL/GenBank/DDBJ whole genome shotgun (WGS) entry which is preliminary data.</text>
</comment>
<dbReference type="AlphaFoldDB" id="A0A0F9IST9"/>
<feature type="compositionally biased region" description="Basic and acidic residues" evidence="1">
    <location>
        <begin position="26"/>
        <end position="49"/>
    </location>
</feature>